<dbReference type="InterPro" id="IPR020846">
    <property type="entry name" value="MFS_dom"/>
</dbReference>
<evidence type="ECO:0000256" key="5">
    <source>
        <dbReference type="ARBA" id="ARBA00022989"/>
    </source>
</evidence>
<dbReference type="GO" id="GO:0022857">
    <property type="term" value="F:transmembrane transporter activity"/>
    <property type="evidence" value="ECO:0007669"/>
    <property type="project" value="InterPro"/>
</dbReference>
<evidence type="ECO:0000256" key="1">
    <source>
        <dbReference type="ARBA" id="ARBA00004651"/>
    </source>
</evidence>
<feature type="transmembrane region" description="Helical" evidence="7">
    <location>
        <begin position="371"/>
        <end position="391"/>
    </location>
</feature>
<evidence type="ECO:0000256" key="7">
    <source>
        <dbReference type="SAM" id="Phobius"/>
    </source>
</evidence>
<accession>A0A191VAI4</accession>
<evidence type="ECO:0000256" key="4">
    <source>
        <dbReference type="ARBA" id="ARBA00022692"/>
    </source>
</evidence>
<protein>
    <recommendedName>
        <fullName evidence="8">Major facilitator superfamily (MFS) profile domain-containing protein</fullName>
    </recommendedName>
</protein>
<proteinExistence type="predicted"/>
<dbReference type="Pfam" id="PF05977">
    <property type="entry name" value="MFS_3"/>
    <property type="match status" value="1"/>
</dbReference>
<feature type="transmembrane region" description="Helical" evidence="7">
    <location>
        <begin position="219"/>
        <end position="239"/>
    </location>
</feature>
<evidence type="ECO:0000256" key="6">
    <source>
        <dbReference type="ARBA" id="ARBA00023136"/>
    </source>
</evidence>
<feature type="transmembrane region" description="Helical" evidence="7">
    <location>
        <begin position="282"/>
        <end position="300"/>
    </location>
</feature>
<reference evidence="9 10" key="1">
    <citation type="submission" date="2016-05" db="EMBL/GenBank/DDBJ databases">
        <title>Non-Contiguous Finished Genome Sequence of Streptomyces parvulus 2297 Integrated Site-Specifically with Actinophage R4.</title>
        <authorList>
            <person name="Nishizawa T."/>
            <person name="Miura T."/>
            <person name="Harada C."/>
            <person name="Guo Y."/>
            <person name="Narisawa K."/>
            <person name="Ohta H."/>
            <person name="Takahashi H."/>
            <person name="Shirai M."/>
        </authorList>
    </citation>
    <scope>NUCLEOTIDE SEQUENCE [LARGE SCALE GENOMIC DNA]</scope>
    <source>
        <strain evidence="9 10">2297</strain>
        <plasmid evidence="10">pspa1</plasmid>
    </source>
</reference>
<organism evidence="9 10">
    <name type="scientific">Streptomyces parvulus</name>
    <dbReference type="NCBI Taxonomy" id="146923"/>
    <lineage>
        <taxon>Bacteria</taxon>
        <taxon>Bacillati</taxon>
        <taxon>Actinomycetota</taxon>
        <taxon>Actinomycetes</taxon>
        <taxon>Kitasatosporales</taxon>
        <taxon>Streptomycetaceae</taxon>
        <taxon>Streptomyces</taxon>
    </lineage>
</organism>
<keyword evidence="3" id="KW-1003">Cell membrane</keyword>
<dbReference type="PANTHER" id="PTHR23513:SF6">
    <property type="entry name" value="MAJOR FACILITATOR SUPERFAMILY ASSOCIATED DOMAIN-CONTAINING PROTEIN"/>
    <property type="match status" value="1"/>
</dbReference>
<feature type="transmembrane region" description="Helical" evidence="7">
    <location>
        <begin position="306"/>
        <end position="327"/>
    </location>
</feature>
<keyword evidence="6 7" id="KW-0472">Membrane</keyword>
<keyword evidence="4 7" id="KW-0812">Transmembrane</keyword>
<dbReference type="CDD" id="cd06173">
    <property type="entry name" value="MFS_MefA_like"/>
    <property type="match status" value="1"/>
</dbReference>
<name>A0A191VAI4_9ACTN</name>
<dbReference type="InterPro" id="IPR010290">
    <property type="entry name" value="TM_effector"/>
</dbReference>
<keyword evidence="9" id="KW-0614">Plasmid</keyword>
<dbReference type="SUPFAM" id="SSF103473">
    <property type="entry name" value="MFS general substrate transporter"/>
    <property type="match status" value="1"/>
</dbReference>
<dbReference type="EMBL" id="CP015867">
    <property type="protein sequence ID" value="ANJ11925.1"/>
    <property type="molecule type" value="Genomic_DNA"/>
</dbReference>
<dbReference type="RefSeq" id="WP_064732252.1">
    <property type="nucleotide sequence ID" value="NZ_BMRX01000022.1"/>
</dbReference>
<evidence type="ECO:0000259" key="8">
    <source>
        <dbReference type="PROSITE" id="PS50850"/>
    </source>
</evidence>
<comment type="subcellular location">
    <subcellularLocation>
        <location evidence="1">Cell membrane</location>
        <topology evidence="1">Multi-pass membrane protein</topology>
    </subcellularLocation>
</comment>
<feature type="transmembrane region" description="Helical" evidence="7">
    <location>
        <begin position="251"/>
        <end position="270"/>
    </location>
</feature>
<feature type="domain" description="Major facilitator superfamily (MFS) profile" evidence="8">
    <location>
        <begin position="216"/>
        <end position="415"/>
    </location>
</feature>
<keyword evidence="2" id="KW-0813">Transport</keyword>
<evidence type="ECO:0000313" key="10">
    <source>
        <dbReference type="Proteomes" id="UP000078468"/>
    </source>
</evidence>
<geneLocation type="plasmid" evidence="10">
    <name>pspa1</name>
</geneLocation>
<dbReference type="PANTHER" id="PTHR23513">
    <property type="entry name" value="INTEGRAL MEMBRANE EFFLUX PROTEIN-RELATED"/>
    <property type="match status" value="1"/>
</dbReference>
<dbReference type="Proteomes" id="UP000078468">
    <property type="component" value="Plasmid pspa1"/>
</dbReference>
<dbReference type="AlphaFoldDB" id="A0A191VAI4"/>
<evidence type="ECO:0000313" key="9">
    <source>
        <dbReference type="EMBL" id="ANJ11925.1"/>
    </source>
</evidence>
<dbReference type="Gene3D" id="1.20.1250.20">
    <property type="entry name" value="MFS general substrate transporter like domains"/>
    <property type="match status" value="1"/>
</dbReference>
<dbReference type="PROSITE" id="PS50850">
    <property type="entry name" value="MFS"/>
    <property type="match status" value="1"/>
</dbReference>
<gene>
    <name evidence="9" type="ORF">Spa2297_33000</name>
</gene>
<sequence>MGSSFNKVWVATIASSLGDGVQMAALPLLAVHLTSDPLLIGAVGAIGTLPWFLFGLPAGALVDRWDRRKVMLRADLVRIVVLALLAVAVLTDQASIGLLIVAGFALGCGDIFFDIAAQAVMPVVVSGERALIRANSRISAAQINGEQLTGPPLGGALFSLSQALPFVGNAISFLVSAVFVGSLKGDFGNAPTEEPTRKNLRAEVAEGLRWLLRHRVLRALAGTAAIGNLVFTAKMALLVLLAKNQLGLGDIGYGLLLSSTAVGAFIGSFMSSSISKKIQVGSMRCVGMTVEGLAVVGLGLTGSPWVAGAMMATIGFSMSVQIVIVGALRQRLAPPEIRGRVMSASRLISLMGAPFGGILGGYLAAEFGLKAPFVMGGLLMVAVALVTLPALSNRSIQEATEEATTPAPEPDAALK</sequence>
<dbReference type="GeneID" id="91309734"/>
<dbReference type="GO" id="GO:0005886">
    <property type="term" value="C:plasma membrane"/>
    <property type="evidence" value="ECO:0007669"/>
    <property type="project" value="UniProtKB-SubCell"/>
</dbReference>
<keyword evidence="5 7" id="KW-1133">Transmembrane helix</keyword>
<evidence type="ECO:0000256" key="3">
    <source>
        <dbReference type="ARBA" id="ARBA00022475"/>
    </source>
</evidence>
<feature type="transmembrane region" description="Helical" evidence="7">
    <location>
        <begin position="39"/>
        <end position="58"/>
    </location>
</feature>
<feature type="transmembrane region" description="Helical" evidence="7">
    <location>
        <begin position="347"/>
        <end position="365"/>
    </location>
</feature>
<dbReference type="InterPro" id="IPR036259">
    <property type="entry name" value="MFS_trans_sf"/>
</dbReference>
<evidence type="ECO:0000256" key="2">
    <source>
        <dbReference type="ARBA" id="ARBA00022448"/>
    </source>
</evidence>
<dbReference type="KEGG" id="spav:Spa2297_33000"/>